<dbReference type="PANTHER" id="PTHR11365:SF23">
    <property type="entry name" value="HYPOTHETICAL 5-OXOPROLINASE (EUROFUNG)-RELATED"/>
    <property type="match status" value="1"/>
</dbReference>
<sequence>MTVDPITLEVIANRLDEIQRIMKHRLFRTGYSTILRESFDGSAGITDRRGRIVGASGMTTHTIPYAKLVEGILAAYPVEEIREGDAFVSNDPFRGGVSHTPDVAVATPVFVDGELIAFCTSFGHKPDVGGLSPGSGSPASRSVFHEGMLIPPVKIVEAGVPSRSVFRILENNSRTPRLLIGDIRGQIGCTRIGAELMRELCARFGTAGVLGAIDQLLDASEKRLRAALSALPDGRAEAENWHDGDGVSKDPIRVHIALTKQGDELTIDFTGSADQSAGPANAVFQVVQAAAIGAVLSIVDHSIANNDGVRRPIRFVCPEGKVVNPRFPAAVNSYMPTTHLVFNGVMEALGKLAPDKAVADSGLGVGALAFGYKASGTGDNYVHYEIVETGLGATAHGDGCGIIHPIMIFETIQPIEIVEREFPVLVRDFSIRPDGAGAGKHRGGLGYRREFELLQDAEFISRLAQRTFGARGINGGGPAAISHTLINPGGPDERSLPGLVQMSLSAGTRVAIEQAGGGGWGDPRERSPDAVLADVEDGYVTPERAAADYGIVLTPLPGGRYRAAVPQRVA</sequence>
<dbReference type="GO" id="GO:0017168">
    <property type="term" value="F:5-oxoprolinase (ATP-hydrolyzing) activity"/>
    <property type="evidence" value="ECO:0007669"/>
    <property type="project" value="TreeGrafter"/>
</dbReference>
<evidence type="ECO:0000259" key="1">
    <source>
        <dbReference type="Pfam" id="PF02538"/>
    </source>
</evidence>
<dbReference type="OrthoDB" id="9761586at2"/>
<dbReference type="RefSeq" id="WP_098734992.1">
    <property type="nucleotide sequence ID" value="NZ_PDKW01000037.1"/>
</dbReference>
<gene>
    <name evidence="2" type="ORF">CRT60_03155</name>
</gene>
<dbReference type="InterPro" id="IPR045079">
    <property type="entry name" value="Oxoprolinase-like"/>
</dbReference>
<evidence type="ECO:0000313" key="2">
    <source>
        <dbReference type="EMBL" id="PGH59000.1"/>
    </source>
</evidence>
<dbReference type="GO" id="GO:0006749">
    <property type="term" value="P:glutathione metabolic process"/>
    <property type="evidence" value="ECO:0007669"/>
    <property type="project" value="TreeGrafter"/>
</dbReference>
<reference evidence="3" key="1">
    <citation type="submission" date="2017-10" db="EMBL/GenBank/DDBJ databases">
        <authorList>
            <person name="Kravchenko I.K."/>
            <person name="Grouzdev D.S."/>
        </authorList>
    </citation>
    <scope>NUCLEOTIDE SEQUENCE [LARGE SCALE GENOMIC DNA]</scope>
    <source>
        <strain evidence="3">B2</strain>
    </source>
</reference>
<accession>A0A2B8BML6</accession>
<dbReference type="PANTHER" id="PTHR11365">
    <property type="entry name" value="5-OXOPROLINASE RELATED"/>
    <property type="match status" value="1"/>
</dbReference>
<dbReference type="GO" id="GO:0005829">
    <property type="term" value="C:cytosol"/>
    <property type="evidence" value="ECO:0007669"/>
    <property type="project" value="TreeGrafter"/>
</dbReference>
<proteinExistence type="predicted"/>
<dbReference type="AlphaFoldDB" id="A0A2B8BML6"/>
<dbReference type="Proteomes" id="UP000225379">
    <property type="component" value="Unassembled WGS sequence"/>
</dbReference>
<name>A0A2B8BML6_9PROT</name>
<dbReference type="EMBL" id="PDKW01000037">
    <property type="protein sequence ID" value="PGH59000.1"/>
    <property type="molecule type" value="Genomic_DNA"/>
</dbReference>
<evidence type="ECO:0000313" key="3">
    <source>
        <dbReference type="Proteomes" id="UP000225379"/>
    </source>
</evidence>
<dbReference type="InterPro" id="IPR003692">
    <property type="entry name" value="Hydantoinase_B"/>
</dbReference>
<protein>
    <recommendedName>
        <fullName evidence="1">Hydantoinase B/oxoprolinase domain-containing protein</fullName>
    </recommendedName>
</protein>
<organism evidence="2 3">
    <name type="scientific">Azospirillum palustre</name>
    <dbReference type="NCBI Taxonomy" id="2044885"/>
    <lineage>
        <taxon>Bacteria</taxon>
        <taxon>Pseudomonadati</taxon>
        <taxon>Pseudomonadota</taxon>
        <taxon>Alphaproteobacteria</taxon>
        <taxon>Rhodospirillales</taxon>
        <taxon>Azospirillaceae</taxon>
        <taxon>Azospirillum</taxon>
    </lineage>
</organism>
<feature type="domain" description="Hydantoinase B/oxoprolinase" evidence="1">
    <location>
        <begin position="4"/>
        <end position="523"/>
    </location>
</feature>
<comment type="caution">
    <text evidence="2">The sequence shown here is derived from an EMBL/GenBank/DDBJ whole genome shotgun (WGS) entry which is preliminary data.</text>
</comment>
<keyword evidence="3" id="KW-1185">Reference proteome</keyword>
<dbReference type="Pfam" id="PF02538">
    <property type="entry name" value="Hydantoinase_B"/>
    <property type="match status" value="1"/>
</dbReference>